<feature type="region of interest" description="Disordered" evidence="1">
    <location>
        <begin position="59"/>
        <end position="91"/>
    </location>
</feature>
<dbReference type="EMBL" id="AP015038">
    <property type="protein sequence ID" value="BAT87985.1"/>
    <property type="molecule type" value="Genomic_DNA"/>
</dbReference>
<proteinExistence type="predicted"/>
<reference evidence="2 3" key="1">
    <citation type="journal article" date="2015" name="Sci. Rep.">
        <title>The power of single molecule real-time sequencing technology in the de novo assembly of a eukaryotic genome.</title>
        <authorList>
            <person name="Sakai H."/>
            <person name="Naito K."/>
            <person name="Ogiso-Tanaka E."/>
            <person name="Takahashi Y."/>
            <person name="Iseki K."/>
            <person name="Muto C."/>
            <person name="Satou K."/>
            <person name="Teruya K."/>
            <person name="Shiroma A."/>
            <person name="Shimoji M."/>
            <person name="Hirano T."/>
            <person name="Itoh T."/>
            <person name="Kaga A."/>
            <person name="Tomooka N."/>
        </authorList>
    </citation>
    <scope>NUCLEOTIDE SEQUENCE [LARGE SCALE GENOMIC DNA]</scope>
    <source>
        <strain evidence="3">cv. Shumari</strain>
    </source>
</reference>
<evidence type="ECO:0000313" key="2">
    <source>
        <dbReference type="EMBL" id="BAT87985.1"/>
    </source>
</evidence>
<feature type="compositionally biased region" description="Pro residues" evidence="1">
    <location>
        <begin position="62"/>
        <end position="74"/>
    </location>
</feature>
<sequence>MSRMSRIRINLRSKHKATERNQWHCYHKISWMKNTKISHTHCSPLPTATRLNPKRFSLLTSFPPPPFPATPLRPPLETQKHRDHSSSHRRR</sequence>
<dbReference type="AlphaFoldDB" id="A0A0S3S568"/>
<feature type="compositionally biased region" description="Basic and acidic residues" evidence="1">
    <location>
        <begin position="78"/>
        <end position="91"/>
    </location>
</feature>
<keyword evidence="3" id="KW-1185">Reference proteome</keyword>
<protein>
    <submittedName>
        <fullName evidence="2">Uncharacterized protein</fullName>
    </submittedName>
</protein>
<accession>A0A0S3S568</accession>
<dbReference type="Proteomes" id="UP000291084">
    <property type="component" value="Chromosome 5"/>
</dbReference>
<gene>
    <name evidence="2" type="primary">Vigan.05G140900</name>
    <name evidence="2" type="ORF">VIGAN_05140900</name>
</gene>
<evidence type="ECO:0000256" key="1">
    <source>
        <dbReference type="SAM" id="MobiDB-lite"/>
    </source>
</evidence>
<organism evidence="2 3">
    <name type="scientific">Vigna angularis var. angularis</name>
    <dbReference type="NCBI Taxonomy" id="157739"/>
    <lineage>
        <taxon>Eukaryota</taxon>
        <taxon>Viridiplantae</taxon>
        <taxon>Streptophyta</taxon>
        <taxon>Embryophyta</taxon>
        <taxon>Tracheophyta</taxon>
        <taxon>Spermatophyta</taxon>
        <taxon>Magnoliopsida</taxon>
        <taxon>eudicotyledons</taxon>
        <taxon>Gunneridae</taxon>
        <taxon>Pentapetalae</taxon>
        <taxon>rosids</taxon>
        <taxon>fabids</taxon>
        <taxon>Fabales</taxon>
        <taxon>Fabaceae</taxon>
        <taxon>Papilionoideae</taxon>
        <taxon>50 kb inversion clade</taxon>
        <taxon>NPAAA clade</taxon>
        <taxon>indigoferoid/millettioid clade</taxon>
        <taxon>Phaseoleae</taxon>
        <taxon>Vigna</taxon>
    </lineage>
</organism>
<name>A0A0S3S568_PHAAN</name>
<evidence type="ECO:0000313" key="3">
    <source>
        <dbReference type="Proteomes" id="UP000291084"/>
    </source>
</evidence>